<evidence type="ECO:0000313" key="2">
    <source>
        <dbReference type="Proteomes" id="UP001283361"/>
    </source>
</evidence>
<reference evidence="1" key="1">
    <citation type="journal article" date="2023" name="G3 (Bethesda)">
        <title>A reference genome for the long-term kleptoplast-retaining sea slug Elysia crispata morphotype clarki.</title>
        <authorList>
            <person name="Eastman K.E."/>
            <person name="Pendleton A.L."/>
            <person name="Shaikh M.A."/>
            <person name="Suttiyut T."/>
            <person name="Ogas R."/>
            <person name="Tomko P."/>
            <person name="Gavelis G."/>
            <person name="Widhalm J.R."/>
            <person name="Wisecaver J.H."/>
        </authorList>
    </citation>
    <scope>NUCLEOTIDE SEQUENCE</scope>
    <source>
        <strain evidence="1">ECLA1</strain>
    </source>
</reference>
<dbReference type="AlphaFoldDB" id="A0AAE0ZI04"/>
<name>A0AAE0ZI04_9GAST</name>
<dbReference type="Proteomes" id="UP001283361">
    <property type="component" value="Unassembled WGS sequence"/>
</dbReference>
<protein>
    <submittedName>
        <fullName evidence="1">Uncharacterized protein</fullName>
    </submittedName>
</protein>
<organism evidence="1 2">
    <name type="scientific">Elysia crispata</name>
    <name type="common">lettuce slug</name>
    <dbReference type="NCBI Taxonomy" id="231223"/>
    <lineage>
        <taxon>Eukaryota</taxon>
        <taxon>Metazoa</taxon>
        <taxon>Spiralia</taxon>
        <taxon>Lophotrochozoa</taxon>
        <taxon>Mollusca</taxon>
        <taxon>Gastropoda</taxon>
        <taxon>Heterobranchia</taxon>
        <taxon>Euthyneura</taxon>
        <taxon>Panpulmonata</taxon>
        <taxon>Sacoglossa</taxon>
        <taxon>Placobranchoidea</taxon>
        <taxon>Plakobranchidae</taxon>
        <taxon>Elysia</taxon>
    </lineage>
</organism>
<proteinExistence type="predicted"/>
<keyword evidence="2" id="KW-1185">Reference proteome</keyword>
<sequence>MPPRVHTIWRFAPKGGQNVDGQYEALKAVFLASGKGRRPNLPVESWFLKLCPTRSSFSSKVKSLVESAMKRYSACDVTGADQYLNVQLKLDLIFSSLSALGVTRDDIFDEAVCQCVKPDNITNQK</sequence>
<gene>
    <name evidence="1" type="ORF">RRG08_046879</name>
</gene>
<accession>A0AAE0ZI04</accession>
<comment type="caution">
    <text evidence="1">The sequence shown here is derived from an EMBL/GenBank/DDBJ whole genome shotgun (WGS) entry which is preliminary data.</text>
</comment>
<dbReference type="EMBL" id="JAWDGP010003890">
    <property type="protein sequence ID" value="KAK3769774.1"/>
    <property type="molecule type" value="Genomic_DNA"/>
</dbReference>
<evidence type="ECO:0000313" key="1">
    <source>
        <dbReference type="EMBL" id="KAK3769774.1"/>
    </source>
</evidence>